<dbReference type="EMBL" id="MU393441">
    <property type="protein sequence ID" value="KAI4868131.1"/>
    <property type="molecule type" value="Genomic_DNA"/>
</dbReference>
<organism evidence="1 2">
    <name type="scientific">Hypoxylon rubiginosum</name>
    <dbReference type="NCBI Taxonomy" id="110542"/>
    <lineage>
        <taxon>Eukaryota</taxon>
        <taxon>Fungi</taxon>
        <taxon>Dikarya</taxon>
        <taxon>Ascomycota</taxon>
        <taxon>Pezizomycotina</taxon>
        <taxon>Sordariomycetes</taxon>
        <taxon>Xylariomycetidae</taxon>
        <taxon>Xylariales</taxon>
        <taxon>Hypoxylaceae</taxon>
        <taxon>Hypoxylon</taxon>
    </lineage>
</organism>
<reference evidence="1 2" key="1">
    <citation type="journal article" date="2022" name="New Phytol.">
        <title>Ecological generalism drives hyperdiversity of secondary metabolite gene clusters in xylarialean endophytes.</title>
        <authorList>
            <person name="Franco M.E.E."/>
            <person name="Wisecaver J.H."/>
            <person name="Arnold A.E."/>
            <person name="Ju Y.M."/>
            <person name="Slot J.C."/>
            <person name="Ahrendt S."/>
            <person name="Moore L.P."/>
            <person name="Eastman K.E."/>
            <person name="Scott K."/>
            <person name="Konkel Z."/>
            <person name="Mondo S.J."/>
            <person name="Kuo A."/>
            <person name="Hayes R.D."/>
            <person name="Haridas S."/>
            <person name="Andreopoulos B."/>
            <person name="Riley R."/>
            <person name="LaButti K."/>
            <person name="Pangilinan J."/>
            <person name="Lipzen A."/>
            <person name="Amirebrahimi M."/>
            <person name="Yan J."/>
            <person name="Adam C."/>
            <person name="Keymanesh K."/>
            <person name="Ng V."/>
            <person name="Louie K."/>
            <person name="Northen T."/>
            <person name="Drula E."/>
            <person name="Henrissat B."/>
            <person name="Hsieh H.M."/>
            <person name="Youens-Clark K."/>
            <person name="Lutzoni F."/>
            <person name="Miadlikowska J."/>
            <person name="Eastwood D.C."/>
            <person name="Hamelin R.C."/>
            <person name="Grigoriev I.V."/>
            <person name="U'Ren J.M."/>
        </authorList>
    </citation>
    <scope>NUCLEOTIDE SEQUENCE [LARGE SCALE GENOMIC DNA]</scope>
    <source>
        <strain evidence="1 2">CBS 119005</strain>
    </source>
</reference>
<evidence type="ECO:0000313" key="1">
    <source>
        <dbReference type="EMBL" id="KAI4868131.1"/>
    </source>
</evidence>
<sequence length="641" mass="69509">MSAMKKKQSVVFAQPTAAPAQSPAGKSEQGGGVRLNSGRDDISKAFDQLSLTGTPTRETGHATFGQQLRRSSPVYGQQFRGVSDDVFSSSPAGALNLDGQLAAIPAHSMHAFVSNNVLRTRASQPAIRSQVGNVDAQSYYSSSACTFVANLPEQTRDARLEAEVTKAFSIYGVVFVKIRRDQRNMPYAFCQFTRDEDANEALAKGKGTLIDGRPCQAFVVYSVRSIEVSTSEGHALMTPFGPVAKCESLHPQIQDAMGAKGGVLVEFNTFDPSRDVIAAFRHDPQYRVVPYDLKKGTKAKVDPDEAWLQRYEVDRRSIYVGNLPTDVDNLDERLTEIASTVGVVEKVRVVRKDAIRGRIQPTAFGFVEFVTPDTADEAVKRLTGYKLEGSQLRVERKTSKEPRSIQRIRSVPVFPENMGTPNRQIKKTISHLHISTDEKANWPGKVESVPAALASTEQPVTPHAVDTAKVLSSVSKASGIASAPASVLPQSHHHPFLPYGNHGFPGQLVTPFHNTHPGSGLFPSPMTPQGTTGMPYYASPYGSPYWMTPYLQDPNFSMGAFNQQYYSPMAAGMGTSAMGMPLVASAMGGPIVTPTMGRPVGTSAMRMPTVEEPLDEDSRANTPTKANPGKSRSTTKRLNDA</sequence>
<proteinExistence type="predicted"/>
<evidence type="ECO:0000313" key="2">
    <source>
        <dbReference type="Proteomes" id="UP001497700"/>
    </source>
</evidence>
<protein>
    <submittedName>
        <fullName evidence="1">Uncharacterized protein</fullName>
    </submittedName>
</protein>
<gene>
    <name evidence="1" type="ORF">F4820DRAFT_445482</name>
</gene>
<dbReference type="Proteomes" id="UP001497700">
    <property type="component" value="Unassembled WGS sequence"/>
</dbReference>
<keyword evidence="2" id="KW-1185">Reference proteome</keyword>
<accession>A0ACB9Z8H9</accession>
<name>A0ACB9Z8H9_9PEZI</name>
<comment type="caution">
    <text evidence="1">The sequence shown here is derived from an EMBL/GenBank/DDBJ whole genome shotgun (WGS) entry which is preliminary data.</text>
</comment>